<evidence type="ECO:0000256" key="4">
    <source>
        <dbReference type="SAM" id="Phobius"/>
    </source>
</evidence>
<dbReference type="OrthoDB" id="619139at2759"/>
<evidence type="ECO:0000256" key="2">
    <source>
        <dbReference type="PROSITE-ProRule" id="PRU00169"/>
    </source>
</evidence>
<evidence type="ECO:0000256" key="1">
    <source>
        <dbReference type="ARBA" id="ARBA00022553"/>
    </source>
</evidence>
<keyword evidence="4" id="KW-0472">Membrane</keyword>
<accession>A0A8S1VYC6</accession>
<dbReference type="PANTHER" id="PTHR43719:SF28">
    <property type="entry name" value="PEROXIDE STRESS-ACTIVATED HISTIDINE KINASE MAK1-RELATED"/>
    <property type="match status" value="1"/>
</dbReference>
<dbReference type="InterPro" id="IPR050956">
    <property type="entry name" value="2C_system_His_kinase"/>
</dbReference>
<dbReference type="PROSITE" id="PS50109">
    <property type="entry name" value="HIS_KIN"/>
    <property type="match status" value="1"/>
</dbReference>
<evidence type="ECO:0000259" key="6">
    <source>
        <dbReference type="PROSITE" id="PS50110"/>
    </source>
</evidence>
<dbReference type="Pfam" id="PF02518">
    <property type="entry name" value="HATPase_c"/>
    <property type="match status" value="1"/>
</dbReference>
<gene>
    <name evidence="7" type="ORF">PPENT_87.1.T0750006</name>
</gene>
<dbReference type="PANTHER" id="PTHR43719">
    <property type="entry name" value="TWO-COMPONENT HISTIDINE KINASE"/>
    <property type="match status" value="1"/>
</dbReference>
<proteinExistence type="predicted"/>
<feature type="domain" description="Histidine kinase" evidence="5">
    <location>
        <begin position="474"/>
        <end position="702"/>
    </location>
</feature>
<keyword evidence="8" id="KW-1185">Reference proteome</keyword>
<feature type="transmembrane region" description="Helical" evidence="4">
    <location>
        <begin position="36"/>
        <end position="57"/>
    </location>
</feature>
<dbReference type="SMART" id="SM00448">
    <property type="entry name" value="REC"/>
    <property type="match status" value="1"/>
</dbReference>
<dbReference type="CDD" id="cd00082">
    <property type="entry name" value="HisKA"/>
    <property type="match status" value="1"/>
</dbReference>
<dbReference type="InterPro" id="IPR005467">
    <property type="entry name" value="His_kinase_dom"/>
</dbReference>
<keyword evidence="1 2" id="KW-0597">Phosphoprotein</keyword>
<dbReference type="PROSITE" id="PS50110">
    <property type="entry name" value="RESPONSE_REGULATORY"/>
    <property type="match status" value="1"/>
</dbReference>
<comment type="caution">
    <text evidence="7">The sequence shown here is derived from an EMBL/GenBank/DDBJ whole genome shotgun (WGS) entry which is preliminary data.</text>
</comment>
<dbReference type="SMART" id="SM00387">
    <property type="entry name" value="HATPase_c"/>
    <property type="match status" value="1"/>
</dbReference>
<reference evidence="7" key="1">
    <citation type="submission" date="2021-01" db="EMBL/GenBank/DDBJ databases">
        <authorList>
            <consortium name="Genoscope - CEA"/>
            <person name="William W."/>
        </authorList>
    </citation>
    <scope>NUCLEOTIDE SEQUENCE</scope>
</reference>
<feature type="domain" description="Response regulatory" evidence="6">
    <location>
        <begin position="819"/>
        <end position="940"/>
    </location>
</feature>
<feature type="transmembrane region" description="Helical" evidence="4">
    <location>
        <begin position="93"/>
        <end position="113"/>
    </location>
</feature>
<organism evidence="7 8">
    <name type="scientific">Paramecium pentaurelia</name>
    <dbReference type="NCBI Taxonomy" id="43138"/>
    <lineage>
        <taxon>Eukaryota</taxon>
        <taxon>Sar</taxon>
        <taxon>Alveolata</taxon>
        <taxon>Ciliophora</taxon>
        <taxon>Intramacronucleata</taxon>
        <taxon>Oligohymenophorea</taxon>
        <taxon>Peniculida</taxon>
        <taxon>Parameciidae</taxon>
        <taxon>Paramecium</taxon>
    </lineage>
</organism>
<feature type="transmembrane region" description="Helical" evidence="4">
    <location>
        <begin position="12"/>
        <end position="30"/>
    </location>
</feature>
<evidence type="ECO:0000313" key="8">
    <source>
        <dbReference type="Proteomes" id="UP000689195"/>
    </source>
</evidence>
<feature type="transmembrane region" description="Helical" evidence="4">
    <location>
        <begin position="134"/>
        <end position="160"/>
    </location>
</feature>
<keyword evidence="4" id="KW-0812">Transmembrane</keyword>
<dbReference type="InterPro" id="IPR001789">
    <property type="entry name" value="Sig_transdc_resp-reg_receiver"/>
</dbReference>
<feature type="region of interest" description="Disordered" evidence="3">
    <location>
        <begin position="744"/>
        <end position="769"/>
    </location>
</feature>
<dbReference type="GO" id="GO:0000155">
    <property type="term" value="F:phosphorelay sensor kinase activity"/>
    <property type="evidence" value="ECO:0007669"/>
    <property type="project" value="InterPro"/>
</dbReference>
<dbReference type="Proteomes" id="UP000689195">
    <property type="component" value="Unassembled WGS sequence"/>
</dbReference>
<dbReference type="SMART" id="SM00388">
    <property type="entry name" value="HisKA"/>
    <property type="match status" value="1"/>
</dbReference>
<dbReference type="InterPro" id="IPR003661">
    <property type="entry name" value="HisK_dim/P_dom"/>
</dbReference>
<feature type="modified residue" description="4-aspartylphosphate" evidence="2">
    <location>
        <position position="874"/>
    </location>
</feature>
<feature type="transmembrane region" description="Helical" evidence="4">
    <location>
        <begin position="64"/>
        <end position="87"/>
    </location>
</feature>
<dbReference type="EMBL" id="CAJJDO010000075">
    <property type="protein sequence ID" value="CAD8180739.1"/>
    <property type="molecule type" value="Genomic_DNA"/>
</dbReference>
<keyword evidence="4" id="KW-1133">Transmembrane helix</keyword>
<evidence type="ECO:0000256" key="3">
    <source>
        <dbReference type="SAM" id="MobiDB-lite"/>
    </source>
</evidence>
<dbReference type="CDD" id="cd17546">
    <property type="entry name" value="REC_hyHK_CKI1_RcsC-like"/>
    <property type="match status" value="1"/>
</dbReference>
<name>A0A8S1VYC6_9CILI</name>
<dbReference type="AlphaFoldDB" id="A0A8S1VYC6"/>
<sequence>MSQLKSGQIGIQLIFAANIIQSSWWIILALQIYQPISYLLCFFQLTSLLLKMVSYILIKRKQGLNIIVHIATLLSYVLQIESLQLLIPTNHLHTFSISLLTIVTYNEYLNIAIQKFSLICKLGLPLYLIIRVTWVLIECFSIFIIECLITIIMVTIYFILKNQTQFNQNFSKNLIDQSLKNNYIKESPLISYNQQIQSQIKSQSKISNIPSAKNSFSLLRDLPGDQKLLQYSNLTSISKSQPFNKFFEKSDQQILLLYQNLINLYPYGILIINQQQQIIYINNKSEKILECQGAEVVLEKIKICVNNARIEETISESSKSLQNQKQRKLIHYDTLRQIVGKLQSKNLSIDIFDIILQPAKYQGILSNEDQLNKDNYQKIFHKQIFIYEWLFQSNFLQENSQKKVKLIIIPTTMTSSQQEYFTSPSQIKFSSKSFPFSNEQDSPVLLIIIKNLTNKHNIQYLKDKQIIHHSLIKSFSHELRTPLNSCQQMLTLMKNSTKTEDFTEELGIAQCSISLLIHQINDILDYAAIQSYQFSYHITPFTIDQLIQEIDYLYKLQMQSKKIKFMIKVQQCLMTMIISNDKQRILQILVNLLSNAIKFTQEGGTIDLNLKQCDNSYINVKIKDSGIGIKEHRLNLILNSLHDTQEFGATLKSNANKNPTGLGLIIAAKLVKGLTDDQDNQLVINSKNNKGTVIQFQIQNFQQNNLLSSNPLSQQTVKFNQSGIQYTFSERKLEDPKLIKSSHSNFKIDNDEEQYQDQKSDSYNNTSRLNDKEMQSGIFLPVSPNYFSNQFIQSNEYLKQRQEIQIEKVQNQLCKNCVHVLIVDDIPFNQMTLKLNLNHYQIKADQAFDGFQAIEKVKNKFSQHCQTYKLIFMDIEMPGIDGFQASKQILELTNQQSIIVICSAYDTQENFEHGNKIGINLFLSKPVKQEELEVLLKMVFKITII</sequence>
<evidence type="ECO:0000313" key="7">
    <source>
        <dbReference type="EMBL" id="CAD8180739.1"/>
    </source>
</evidence>
<dbReference type="InterPro" id="IPR003594">
    <property type="entry name" value="HATPase_dom"/>
</dbReference>
<dbReference type="Pfam" id="PF00072">
    <property type="entry name" value="Response_reg"/>
    <property type="match status" value="1"/>
</dbReference>
<protein>
    <submittedName>
        <fullName evidence="7">Uncharacterized protein</fullName>
    </submittedName>
</protein>
<evidence type="ECO:0000259" key="5">
    <source>
        <dbReference type="PROSITE" id="PS50109"/>
    </source>
</evidence>
<dbReference type="Pfam" id="PF00512">
    <property type="entry name" value="HisKA"/>
    <property type="match status" value="1"/>
</dbReference>